<dbReference type="AlphaFoldDB" id="A0A8S1JSQ2"/>
<evidence type="ECO:0000259" key="6">
    <source>
        <dbReference type="Pfam" id="PF18913"/>
    </source>
</evidence>
<evidence type="ECO:0000313" key="8">
    <source>
        <dbReference type="Proteomes" id="UP000692954"/>
    </source>
</evidence>
<keyword evidence="8" id="KW-1185">Reference proteome</keyword>
<reference evidence="7" key="1">
    <citation type="submission" date="2021-01" db="EMBL/GenBank/DDBJ databases">
        <authorList>
            <consortium name="Genoscope - CEA"/>
            <person name="William W."/>
        </authorList>
    </citation>
    <scope>NUCLEOTIDE SEQUENCE</scope>
</reference>
<comment type="caution">
    <text evidence="7">The sequence shown here is derived from an EMBL/GenBank/DDBJ whole genome shotgun (WGS) entry which is preliminary data.</text>
</comment>
<dbReference type="Proteomes" id="UP000692954">
    <property type="component" value="Unassembled WGS sequence"/>
</dbReference>
<evidence type="ECO:0000256" key="4">
    <source>
        <dbReference type="ARBA" id="ARBA00024331"/>
    </source>
</evidence>
<feature type="domain" description="Fructose-1-6-bisphosphatase class 1 C-terminal" evidence="6">
    <location>
        <begin position="181"/>
        <end position="303"/>
    </location>
</feature>
<dbReference type="InterPro" id="IPR044015">
    <property type="entry name" value="FBPase_C_dom"/>
</dbReference>
<gene>
    <name evidence="7" type="ORF">PSON_ATCC_30995.1.T0010206</name>
</gene>
<accession>A0A8S1JSQ2</accession>
<feature type="domain" description="Fructose-1-6-bisphosphatase class I N-terminal" evidence="5">
    <location>
        <begin position="41"/>
        <end position="176"/>
    </location>
</feature>
<dbReference type="Pfam" id="PF18913">
    <property type="entry name" value="FBPase_C"/>
    <property type="match status" value="1"/>
</dbReference>
<dbReference type="EMBL" id="CAJJDN010000001">
    <property type="protein sequence ID" value="CAD8045683.1"/>
    <property type="molecule type" value="Genomic_DNA"/>
</dbReference>
<keyword evidence="2" id="KW-0378">Hydrolase</keyword>
<dbReference type="GO" id="GO:0006000">
    <property type="term" value="P:fructose metabolic process"/>
    <property type="evidence" value="ECO:0007669"/>
    <property type="project" value="TreeGrafter"/>
</dbReference>
<proteinExistence type="inferred from homology"/>
<dbReference type="GO" id="GO:0005986">
    <property type="term" value="P:sucrose biosynthetic process"/>
    <property type="evidence" value="ECO:0007669"/>
    <property type="project" value="TreeGrafter"/>
</dbReference>
<evidence type="ECO:0000256" key="3">
    <source>
        <dbReference type="ARBA" id="ARBA00023277"/>
    </source>
</evidence>
<comment type="pathway">
    <text evidence="4">Carbohydrate biosynthesis.</text>
</comment>
<evidence type="ECO:0000256" key="2">
    <source>
        <dbReference type="ARBA" id="ARBA00022801"/>
    </source>
</evidence>
<dbReference type="GO" id="GO:0006002">
    <property type="term" value="P:fructose 6-phosphate metabolic process"/>
    <property type="evidence" value="ECO:0007669"/>
    <property type="project" value="TreeGrafter"/>
</dbReference>
<dbReference type="InterPro" id="IPR033391">
    <property type="entry name" value="FBPase_N"/>
</dbReference>
<dbReference type="GO" id="GO:0030388">
    <property type="term" value="P:fructose 1,6-bisphosphate metabolic process"/>
    <property type="evidence" value="ECO:0007669"/>
    <property type="project" value="TreeGrafter"/>
</dbReference>
<name>A0A8S1JSQ2_9CILI</name>
<evidence type="ECO:0000259" key="5">
    <source>
        <dbReference type="Pfam" id="PF00316"/>
    </source>
</evidence>
<sequence>MNKIKVQLSDEAELQGVCQALLQAFTENSRVLRHCSGGGDQTQTQNNFGDDQLESDIQCEQNINKELLGCGFVSHSANEESPQMKQLCEGGKYIVTFDPLDGSSIIGTNFTVGTIAGIWESDQSLLIGKRGSDLICSCCCLYGSRTTVIIYNKKEDKVQEYTLYDSDKQGHWELTKDKIIIKQKGNIFSPGNLRSIMNHHAYKEVIEYYFYNGYTLRYTGGMAPDICQIFLKENGVFSLFGDIKNPCKLRYLYECAPLSFLIEKAGGKSFNGESSVLNTIINGYEQKSEIAVGCAEDIEIFKQVWIKYGILKD</sequence>
<dbReference type="GO" id="GO:0006094">
    <property type="term" value="P:gluconeogenesis"/>
    <property type="evidence" value="ECO:0007669"/>
    <property type="project" value="TreeGrafter"/>
</dbReference>
<evidence type="ECO:0008006" key="9">
    <source>
        <dbReference type="Google" id="ProtNLM"/>
    </source>
</evidence>
<evidence type="ECO:0000313" key="7">
    <source>
        <dbReference type="EMBL" id="CAD8045683.1"/>
    </source>
</evidence>
<evidence type="ECO:0000256" key="1">
    <source>
        <dbReference type="ARBA" id="ARBA00010941"/>
    </source>
</evidence>
<keyword evidence="3" id="KW-0119">Carbohydrate metabolism</keyword>
<dbReference type="PIRSF" id="PIRSF000904">
    <property type="entry name" value="FBPtase_SBPase"/>
    <property type="match status" value="1"/>
</dbReference>
<dbReference type="InterPro" id="IPR000146">
    <property type="entry name" value="FBPase_class-1"/>
</dbReference>
<dbReference type="Pfam" id="PF00316">
    <property type="entry name" value="FBPase"/>
    <property type="match status" value="1"/>
</dbReference>
<comment type="similarity">
    <text evidence="1">Belongs to the FBPase class 1 family.</text>
</comment>
<organism evidence="7 8">
    <name type="scientific">Paramecium sonneborni</name>
    <dbReference type="NCBI Taxonomy" id="65129"/>
    <lineage>
        <taxon>Eukaryota</taxon>
        <taxon>Sar</taxon>
        <taxon>Alveolata</taxon>
        <taxon>Ciliophora</taxon>
        <taxon>Intramacronucleata</taxon>
        <taxon>Oligohymenophorea</taxon>
        <taxon>Peniculida</taxon>
        <taxon>Parameciidae</taxon>
        <taxon>Paramecium</taxon>
    </lineage>
</organism>
<dbReference type="GO" id="GO:0005737">
    <property type="term" value="C:cytoplasm"/>
    <property type="evidence" value="ECO:0007669"/>
    <property type="project" value="TreeGrafter"/>
</dbReference>
<dbReference type="GO" id="GO:0042132">
    <property type="term" value="F:fructose 1,6-bisphosphate 1-phosphatase activity"/>
    <property type="evidence" value="ECO:0007669"/>
    <property type="project" value="TreeGrafter"/>
</dbReference>
<dbReference type="PANTHER" id="PTHR11556:SF35">
    <property type="entry name" value="SEDOHEPTULOSE-1,7-BISPHOSPHATASE, CHLOROPLASTIC"/>
    <property type="match status" value="1"/>
</dbReference>
<dbReference type="FunFam" id="3.30.540.10:FF:000049">
    <property type="entry name" value="Uncharacterized protein"/>
    <property type="match status" value="1"/>
</dbReference>
<dbReference type="PANTHER" id="PTHR11556">
    <property type="entry name" value="FRUCTOSE-1,6-BISPHOSPHATASE-RELATED"/>
    <property type="match status" value="1"/>
</dbReference>
<dbReference type="OrthoDB" id="10256725at2759"/>
<protein>
    <recommendedName>
        <fullName evidence="9">Fructose-bisphosphatase</fullName>
    </recommendedName>
</protein>